<gene>
    <name evidence="5" type="ORF">JI747_012330</name>
</gene>
<accession>A0ABS8A3S3</accession>
<evidence type="ECO:0000313" key="6">
    <source>
        <dbReference type="Proteomes" id="UP000618240"/>
    </source>
</evidence>
<evidence type="ECO:0000256" key="3">
    <source>
        <dbReference type="ARBA" id="ARBA00023163"/>
    </source>
</evidence>
<evidence type="ECO:0000256" key="1">
    <source>
        <dbReference type="ARBA" id="ARBA00023015"/>
    </source>
</evidence>
<dbReference type="EMBL" id="JAERSE020000003">
    <property type="protein sequence ID" value="MCA6067973.1"/>
    <property type="molecule type" value="Genomic_DNA"/>
</dbReference>
<dbReference type="RefSeq" id="WP_225689108.1">
    <property type="nucleotide sequence ID" value="NZ_JAERSE020000003.1"/>
</dbReference>
<comment type="caution">
    <text evidence="5">The sequence shown here is derived from an EMBL/GenBank/DDBJ whole genome shotgun (WGS) entry which is preliminary data.</text>
</comment>
<dbReference type="InterPro" id="IPR001845">
    <property type="entry name" value="HTH_ArsR_DNA-bd_dom"/>
</dbReference>
<dbReference type="PANTHER" id="PTHR33154">
    <property type="entry name" value="TRANSCRIPTIONAL REGULATOR, ARSR FAMILY"/>
    <property type="match status" value="1"/>
</dbReference>
<protein>
    <submittedName>
        <fullName evidence="5">ArsR family transcriptional regulator</fullName>
    </submittedName>
</protein>
<name>A0ABS8A3S3_9FLAO</name>
<evidence type="ECO:0000256" key="2">
    <source>
        <dbReference type="ARBA" id="ARBA00023125"/>
    </source>
</evidence>
<feature type="domain" description="HTH arsR-type" evidence="4">
    <location>
        <begin position="1"/>
        <end position="100"/>
    </location>
</feature>
<dbReference type="InterPro" id="IPR036388">
    <property type="entry name" value="WH-like_DNA-bd_sf"/>
</dbReference>
<organism evidence="5 6">
    <name type="scientific">Chryseobacterium tagetis</name>
    <dbReference type="NCBI Taxonomy" id="2801334"/>
    <lineage>
        <taxon>Bacteria</taxon>
        <taxon>Pseudomonadati</taxon>
        <taxon>Bacteroidota</taxon>
        <taxon>Flavobacteriia</taxon>
        <taxon>Flavobacteriales</taxon>
        <taxon>Weeksellaceae</taxon>
        <taxon>Chryseobacterium group</taxon>
        <taxon>Chryseobacterium</taxon>
    </lineage>
</organism>
<dbReference type="InterPro" id="IPR036390">
    <property type="entry name" value="WH_DNA-bd_sf"/>
</dbReference>
<keyword evidence="1" id="KW-0805">Transcription regulation</keyword>
<dbReference type="PANTHER" id="PTHR33154:SF33">
    <property type="entry name" value="TRANSCRIPTIONAL REPRESSOR SDPR"/>
    <property type="match status" value="1"/>
</dbReference>
<keyword evidence="3" id="KW-0804">Transcription</keyword>
<keyword evidence="6" id="KW-1185">Reference proteome</keyword>
<evidence type="ECO:0000259" key="4">
    <source>
        <dbReference type="PROSITE" id="PS50987"/>
    </source>
</evidence>
<proteinExistence type="predicted"/>
<dbReference type="PROSITE" id="PS50987">
    <property type="entry name" value="HTH_ARSR_2"/>
    <property type="match status" value="1"/>
</dbReference>
<dbReference type="InterPro" id="IPR011991">
    <property type="entry name" value="ArsR-like_HTH"/>
</dbReference>
<evidence type="ECO:0000313" key="5">
    <source>
        <dbReference type="EMBL" id="MCA6067973.1"/>
    </source>
</evidence>
<keyword evidence="2" id="KW-0238">DNA-binding</keyword>
<dbReference type="InterPro" id="IPR051081">
    <property type="entry name" value="HTH_MetalResp_TranReg"/>
</dbReference>
<dbReference type="Proteomes" id="UP000618240">
    <property type="component" value="Unassembled WGS sequence"/>
</dbReference>
<dbReference type="SMART" id="SM00418">
    <property type="entry name" value="HTH_ARSR"/>
    <property type="match status" value="1"/>
</dbReference>
<dbReference type="Gene3D" id="1.10.10.10">
    <property type="entry name" value="Winged helix-like DNA-binding domain superfamily/Winged helix DNA-binding domain"/>
    <property type="match status" value="1"/>
</dbReference>
<sequence>MDLKQAIEIGKCLSNGTRLEILEWLKQPDANFPPNTTNIPNSEGVCLSFIYEKAGLSQSTISNYLNGMVRCGLLELKRLGKWTYFKRNQKTIDEYLDFIK</sequence>
<reference evidence="5 6" key="1">
    <citation type="submission" date="2021-09" db="EMBL/GenBank/DDBJ databases">
        <title>Genome sequencing and assembly of Chryseobacterium sp. RG1.</title>
        <authorList>
            <person name="Chhetri G."/>
        </authorList>
    </citation>
    <scope>NUCLEOTIDE SEQUENCE [LARGE SCALE GENOMIC DNA]</scope>
    <source>
        <strain evidence="5 6">RG1</strain>
    </source>
</reference>
<dbReference type="SUPFAM" id="SSF46785">
    <property type="entry name" value="Winged helix' DNA-binding domain"/>
    <property type="match status" value="1"/>
</dbReference>
<dbReference type="CDD" id="cd00090">
    <property type="entry name" value="HTH_ARSR"/>
    <property type="match status" value="1"/>
</dbReference>